<dbReference type="CDD" id="cd02513">
    <property type="entry name" value="CMP-NeuAc_Synthase"/>
    <property type="match status" value="1"/>
</dbReference>
<dbReference type="InterPro" id="IPR050793">
    <property type="entry name" value="CMP-NeuNAc_synthase"/>
</dbReference>
<dbReference type="EMBL" id="JAVRJZ010000013">
    <property type="protein sequence ID" value="KAK2714602.1"/>
    <property type="molecule type" value="Genomic_DNA"/>
</dbReference>
<reference evidence="2" key="1">
    <citation type="submission" date="2023-07" db="EMBL/GenBank/DDBJ databases">
        <title>Chromosome-level genome assembly of Artemia franciscana.</title>
        <authorList>
            <person name="Jo E."/>
        </authorList>
    </citation>
    <scope>NUCLEOTIDE SEQUENCE</scope>
    <source>
        <tissue evidence="2">Whole body</tissue>
    </source>
</reference>
<dbReference type="InterPro" id="IPR003329">
    <property type="entry name" value="Cytidylyl_trans"/>
</dbReference>
<organism evidence="2 3">
    <name type="scientific">Artemia franciscana</name>
    <name type="common">Brine shrimp</name>
    <name type="synonym">Artemia sanfranciscana</name>
    <dbReference type="NCBI Taxonomy" id="6661"/>
    <lineage>
        <taxon>Eukaryota</taxon>
        <taxon>Metazoa</taxon>
        <taxon>Ecdysozoa</taxon>
        <taxon>Arthropoda</taxon>
        <taxon>Crustacea</taxon>
        <taxon>Branchiopoda</taxon>
        <taxon>Anostraca</taxon>
        <taxon>Artemiidae</taxon>
        <taxon>Artemia</taxon>
    </lineage>
</organism>
<sequence>MQELGIDDSYLQGGFNYISTTDNGNPFLGPMIACKSLKANKKLLLVSFQDYFSHYNQVFAKFNVNLTNLRLGKRATVFEAGAFLLESYIKEGHLSQISKLYEALNKSYSDLYAKDQDKSPVIIIDQLETLLVLGYSVGEVIQFLQSAFSLIYQTGCIFVSLRFETENDDALMLNNALKKWANYNFHIRGLKTGMSEDLSGSIEISSSKLLGTYHFRLEDRTVKTFAPGTSAAKMVESFLKTARFLSRMESIVCLILARGGSKRIKNKNLCRINGTSLILRCLQTVTRVKGQFTCLLKSRLSSKGALEPGQGFSEVWVSTDSPEIEEESRQISCVKIHRRASYASLDSASSLCAVKEFLESHTGITTLALVQCTSPFLRICDLDEACLKMSCPACDSVFSVKTDKALRWKTKDGISQPVNFNPAQRPRSQDMEAEFVETGGFYFFRTYLTERNLLQGPRAEMVIVPEELSIDIDTEIDLKLAQVLDENLGVMLL</sequence>
<dbReference type="InterPro" id="IPR018627">
    <property type="entry name" value="ELP6"/>
</dbReference>
<dbReference type="PANTHER" id="PTHR21485:SF3">
    <property type="entry name" value="N-ACYLNEURAMINATE CYTIDYLYLTRANSFERASE"/>
    <property type="match status" value="1"/>
</dbReference>
<dbReference type="Pfam" id="PF02348">
    <property type="entry name" value="CTP_transf_3"/>
    <property type="match status" value="1"/>
</dbReference>
<dbReference type="Proteomes" id="UP001187531">
    <property type="component" value="Unassembled WGS sequence"/>
</dbReference>
<dbReference type="Pfam" id="PF09807">
    <property type="entry name" value="ELP6"/>
    <property type="match status" value="1"/>
</dbReference>
<dbReference type="GO" id="GO:0033588">
    <property type="term" value="C:elongator holoenzyme complex"/>
    <property type="evidence" value="ECO:0007669"/>
    <property type="project" value="InterPro"/>
</dbReference>
<dbReference type="GO" id="GO:0008781">
    <property type="term" value="F:N-acylneuraminate cytidylyltransferase activity"/>
    <property type="evidence" value="ECO:0007669"/>
    <property type="project" value="TreeGrafter"/>
</dbReference>
<keyword evidence="3" id="KW-1185">Reference proteome</keyword>
<evidence type="ECO:0000313" key="3">
    <source>
        <dbReference type="Proteomes" id="UP001187531"/>
    </source>
</evidence>
<dbReference type="Gene3D" id="3.40.50.300">
    <property type="entry name" value="P-loop containing nucleotide triphosphate hydrolases"/>
    <property type="match status" value="1"/>
</dbReference>
<proteinExistence type="predicted"/>
<evidence type="ECO:0000313" key="2">
    <source>
        <dbReference type="EMBL" id="KAK2714602.1"/>
    </source>
</evidence>
<dbReference type="PANTHER" id="PTHR21485">
    <property type="entry name" value="HAD SUPERFAMILY MEMBERS CMAS AND KDSC"/>
    <property type="match status" value="1"/>
</dbReference>
<dbReference type="InterPro" id="IPR029044">
    <property type="entry name" value="Nucleotide-diphossugar_trans"/>
</dbReference>
<protein>
    <recommendedName>
        <fullName evidence="1">Elongator complex protein 6</fullName>
    </recommendedName>
</protein>
<accession>A0AA88I214</accession>
<dbReference type="InterPro" id="IPR027417">
    <property type="entry name" value="P-loop_NTPase"/>
</dbReference>
<dbReference type="GO" id="GO:0002098">
    <property type="term" value="P:tRNA wobble uridine modification"/>
    <property type="evidence" value="ECO:0007669"/>
    <property type="project" value="InterPro"/>
</dbReference>
<comment type="caution">
    <text evidence="2">The sequence shown here is derived from an EMBL/GenBank/DDBJ whole genome shotgun (WGS) entry which is preliminary data.</text>
</comment>
<gene>
    <name evidence="2" type="ORF">QYM36_008977</name>
</gene>
<evidence type="ECO:0000256" key="1">
    <source>
        <dbReference type="ARBA" id="ARBA00020263"/>
    </source>
</evidence>
<name>A0AA88I214_ARTSF</name>
<dbReference type="Gene3D" id="3.90.550.10">
    <property type="entry name" value="Spore Coat Polysaccharide Biosynthesis Protein SpsA, Chain A"/>
    <property type="match status" value="1"/>
</dbReference>
<dbReference type="AlphaFoldDB" id="A0AA88I214"/>
<dbReference type="SUPFAM" id="SSF53448">
    <property type="entry name" value="Nucleotide-diphospho-sugar transferases"/>
    <property type="match status" value="1"/>
</dbReference>